<reference evidence="5" key="1">
    <citation type="submission" date="2018-10" db="EMBL/GenBank/DDBJ databases">
        <title>De novo assembly of a Great Dane genome.</title>
        <authorList>
            <person name="Kidd J.M."/>
            <person name="Pendleton A.L."/>
            <person name="Shen F."/>
            <person name="Emery S."/>
        </authorList>
    </citation>
    <scope>NUCLEOTIDE SEQUENCE [LARGE SCALE GENOMIC DNA]</scope>
    <source>
        <strain evidence="5">Great Dane</strain>
    </source>
</reference>
<dbReference type="Gene3D" id="1.10.150.50">
    <property type="entry name" value="Transcription Factor, Ets-1"/>
    <property type="match status" value="1"/>
</dbReference>
<dbReference type="InterPro" id="IPR013761">
    <property type="entry name" value="SAM/pointed_sf"/>
</dbReference>
<evidence type="ECO:0000256" key="1">
    <source>
        <dbReference type="ARBA" id="ARBA00022737"/>
    </source>
</evidence>
<dbReference type="Ensembl" id="ENSCAFT00040004776.1">
    <property type="protein sequence ID" value="ENSCAFP00040004097.1"/>
    <property type="gene ID" value="ENSCAFG00040002438.1"/>
</dbReference>
<dbReference type="FunFam" id="1.10.150.50:FF:000004">
    <property type="entry name" value="PTPRF interacting protein alpha 1"/>
    <property type="match status" value="1"/>
</dbReference>
<dbReference type="InterPro" id="IPR001660">
    <property type="entry name" value="SAM"/>
</dbReference>
<evidence type="ECO:0000256" key="2">
    <source>
        <dbReference type="ARBA" id="ARBA00023054"/>
    </source>
</evidence>
<dbReference type="Proteomes" id="UP000694542">
    <property type="component" value="Chromosome 7"/>
</dbReference>
<evidence type="ECO:0000259" key="4">
    <source>
        <dbReference type="PROSITE" id="PS50105"/>
    </source>
</evidence>
<name>A0A8C0PUN9_CANLF</name>
<feature type="region of interest" description="Disordered" evidence="3">
    <location>
        <begin position="1"/>
        <end position="40"/>
    </location>
</feature>
<feature type="compositionally biased region" description="Pro residues" evidence="3">
    <location>
        <begin position="246"/>
        <end position="256"/>
    </location>
</feature>
<evidence type="ECO:0000313" key="5">
    <source>
        <dbReference type="Ensembl" id="ENSCAFP00040004097.1"/>
    </source>
</evidence>
<feature type="domain" description="SAM" evidence="4">
    <location>
        <begin position="125"/>
        <end position="194"/>
    </location>
</feature>
<proteinExistence type="predicted"/>
<dbReference type="SUPFAM" id="SSF47769">
    <property type="entry name" value="SAM/Pointed domain"/>
    <property type="match status" value="1"/>
</dbReference>
<protein>
    <submittedName>
        <fullName evidence="5">PTPRF interacting protein alpha 4</fullName>
    </submittedName>
</protein>
<dbReference type="OrthoDB" id="2132119at2759"/>
<evidence type="ECO:0000256" key="3">
    <source>
        <dbReference type="SAM" id="MobiDB-lite"/>
    </source>
</evidence>
<dbReference type="Pfam" id="PF07647">
    <property type="entry name" value="SAM_2"/>
    <property type="match status" value="1"/>
</dbReference>
<keyword evidence="2" id="KW-0175">Coiled coil</keyword>
<dbReference type="SMART" id="SM00454">
    <property type="entry name" value="SAM"/>
    <property type="match status" value="1"/>
</dbReference>
<evidence type="ECO:0000313" key="6">
    <source>
        <dbReference type="Proteomes" id="UP000694542"/>
    </source>
</evidence>
<feature type="region of interest" description="Disordered" evidence="3">
    <location>
        <begin position="244"/>
        <end position="278"/>
    </location>
</feature>
<dbReference type="AlphaFoldDB" id="A0A8C0PUN9"/>
<keyword evidence="1" id="KW-0677">Repeat</keyword>
<accession>A0A8C0PUN9</accession>
<sequence>MLLHSENCPSNNQTHTRPRGRTWGGQWRGRSLGPNPMHAPGGGGAGVGWGAACAGRHGPGHVVAGAGRGAEDRDVAPLRLCSGLCACRTSLQYGIMCLKRLNYDRKELERRREESQHEIKDVLVWTNDQVVHWVQSIGLRDYAGNLQESGVHGALLALDENFDHNTLALVLQIPTQNTQARQVMEREFNNLLALGTDRKLDDGDDKVFRRAPSWRKRFRPREPHGLLGASAETLPAAFRVATLGPLQPPAAPPPKVTPEAGTVGAPRLEASTVRTYSC</sequence>
<organism evidence="5 6">
    <name type="scientific">Canis lupus familiaris</name>
    <name type="common">Dog</name>
    <name type="synonym">Canis familiaris</name>
    <dbReference type="NCBI Taxonomy" id="9615"/>
    <lineage>
        <taxon>Eukaryota</taxon>
        <taxon>Metazoa</taxon>
        <taxon>Chordata</taxon>
        <taxon>Craniata</taxon>
        <taxon>Vertebrata</taxon>
        <taxon>Euteleostomi</taxon>
        <taxon>Mammalia</taxon>
        <taxon>Eutheria</taxon>
        <taxon>Laurasiatheria</taxon>
        <taxon>Carnivora</taxon>
        <taxon>Caniformia</taxon>
        <taxon>Canidae</taxon>
        <taxon>Canis</taxon>
    </lineage>
</organism>
<dbReference type="PROSITE" id="PS50105">
    <property type="entry name" value="SAM_DOMAIN"/>
    <property type="match status" value="1"/>
</dbReference>
<dbReference type="InterPro" id="IPR037622">
    <property type="entry name" value="LIP-1_SAM_3"/>
</dbReference>
<reference evidence="5" key="2">
    <citation type="submission" date="2025-08" db="UniProtKB">
        <authorList>
            <consortium name="Ensembl"/>
        </authorList>
    </citation>
    <scope>IDENTIFICATION</scope>
</reference>
<dbReference type="PANTHER" id="PTHR12587:SF5">
    <property type="entry name" value="LIPRIN-ALPHA-4"/>
    <property type="match status" value="1"/>
</dbReference>
<dbReference type="CDD" id="cd09568">
    <property type="entry name" value="SAM_liprin-alpha1_2_3_4_repeat3"/>
    <property type="match status" value="1"/>
</dbReference>
<dbReference type="PANTHER" id="PTHR12587">
    <property type="entry name" value="LAR INTERACTING PROTEIN LIP -RELATED PROTEIN"/>
    <property type="match status" value="1"/>
</dbReference>
<dbReference type="InterPro" id="IPR029515">
    <property type="entry name" value="Liprin"/>
</dbReference>
<gene>
    <name evidence="5" type="primary">PPFIA4</name>
</gene>